<reference evidence="2" key="1">
    <citation type="submission" date="2020-11" db="EMBL/GenBank/DDBJ databases">
        <authorList>
            <person name="Tran Van P."/>
        </authorList>
    </citation>
    <scope>NUCLEOTIDE SEQUENCE</scope>
</reference>
<gene>
    <name evidence="2" type="ORF">TSIB3V08_LOCUS9319</name>
</gene>
<accession>A0A7R9B2Q6</accession>
<dbReference type="AlphaFoldDB" id="A0A7R9B2Q6"/>
<organism evidence="2">
    <name type="scientific">Timema shepardi</name>
    <name type="common">Walking stick</name>
    <dbReference type="NCBI Taxonomy" id="629360"/>
    <lineage>
        <taxon>Eukaryota</taxon>
        <taxon>Metazoa</taxon>
        <taxon>Ecdysozoa</taxon>
        <taxon>Arthropoda</taxon>
        <taxon>Hexapoda</taxon>
        <taxon>Insecta</taxon>
        <taxon>Pterygota</taxon>
        <taxon>Neoptera</taxon>
        <taxon>Polyneoptera</taxon>
        <taxon>Phasmatodea</taxon>
        <taxon>Timematodea</taxon>
        <taxon>Timematoidea</taxon>
        <taxon>Timematidae</taxon>
        <taxon>Timema</taxon>
    </lineage>
</organism>
<feature type="region of interest" description="Disordered" evidence="1">
    <location>
        <begin position="14"/>
        <end position="52"/>
    </location>
</feature>
<name>A0A7R9B2Q6_TIMSH</name>
<proteinExistence type="predicted"/>
<protein>
    <submittedName>
        <fullName evidence="2">Uncharacterized protein</fullName>
    </submittedName>
</protein>
<feature type="region of interest" description="Disordered" evidence="1">
    <location>
        <begin position="174"/>
        <end position="197"/>
    </location>
</feature>
<evidence type="ECO:0000256" key="1">
    <source>
        <dbReference type="SAM" id="MobiDB-lite"/>
    </source>
</evidence>
<evidence type="ECO:0000313" key="2">
    <source>
        <dbReference type="EMBL" id="CAD7265278.1"/>
    </source>
</evidence>
<sequence>MSGRLRIVITKQPVDPHSFGDHSKVTVAGSIGPERRPSPPSSPAASLVRTDSSKLTSDSKHLDIYSSLVASLMRTDSSQLTSDSQHLGINSSLVASLVLTDSSQLTSDSQHLGINSSPVASLVLTDSSQLTSDSQHLVIMTMTVFQPAALDELRRWTSLEAFGDVTVAPDCASRIAPSPEPAEETDHKLPSPEEQNSMVVPQKRLGEYSVKSLSGWKRYFVLPFMPSSGADFAVPPALITWLIIWAYCR</sequence>
<dbReference type="EMBL" id="OC005318">
    <property type="protein sequence ID" value="CAD7265278.1"/>
    <property type="molecule type" value="Genomic_DNA"/>
</dbReference>